<protein>
    <submittedName>
        <fullName evidence="2">Uncharacterized protein</fullName>
    </submittedName>
</protein>
<evidence type="ECO:0000313" key="2">
    <source>
        <dbReference type="EMBL" id="KAK5854828.1"/>
    </source>
</evidence>
<name>A0AAN8AGZ4_ELEMC</name>
<dbReference type="Proteomes" id="UP001346869">
    <property type="component" value="Unassembled WGS sequence"/>
</dbReference>
<reference evidence="2 3" key="2">
    <citation type="journal article" date="2023" name="Mol. Biol. Evol.">
        <title>Genomics of Secondarily Temperate Adaptation in the Only Non-Antarctic Icefish.</title>
        <authorList>
            <person name="Rivera-Colon A.G."/>
            <person name="Rayamajhi N."/>
            <person name="Minhas B.F."/>
            <person name="Madrigal G."/>
            <person name="Bilyk K.T."/>
            <person name="Yoon V."/>
            <person name="Hune M."/>
            <person name="Gregory S."/>
            <person name="Cheng C.H.C."/>
            <person name="Catchen J.M."/>
        </authorList>
    </citation>
    <scope>NUCLEOTIDE SEQUENCE [LARGE SCALE GENOMIC DNA]</scope>
    <source>
        <strain evidence="2">JMC-PN-2008</strain>
    </source>
</reference>
<dbReference type="EMBL" id="JAUZQC010000018">
    <property type="protein sequence ID" value="KAK5854828.1"/>
    <property type="molecule type" value="Genomic_DNA"/>
</dbReference>
<feature type="region of interest" description="Disordered" evidence="1">
    <location>
        <begin position="75"/>
        <end position="103"/>
    </location>
</feature>
<reference evidence="2 3" key="1">
    <citation type="journal article" date="2023" name="Genes (Basel)">
        <title>Chromosome-Level Genome Assembly and Circadian Gene Repertoire of the Patagonia Blennie Eleginops maclovinus-The Closest Ancestral Proxy of Antarctic Cryonotothenioids.</title>
        <authorList>
            <person name="Cheng C.C."/>
            <person name="Rivera-Colon A.G."/>
            <person name="Minhas B.F."/>
            <person name="Wilson L."/>
            <person name="Rayamajhi N."/>
            <person name="Vargas-Chacoff L."/>
            <person name="Catchen J.M."/>
        </authorList>
    </citation>
    <scope>NUCLEOTIDE SEQUENCE [LARGE SCALE GENOMIC DNA]</scope>
    <source>
        <strain evidence="2">JMC-PN-2008</strain>
    </source>
</reference>
<evidence type="ECO:0000256" key="1">
    <source>
        <dbReference type="SAM" id="MobiDB-lite"/>
    </source>
</evidence>
<accession>A0AAN8AGZ4</accession>
<proteinExistence type="predicted"/>
<gene>
    <name evidence="2" type="ORF">PBY51_004986</name>
</gene>
<comment type="caution">
    <text evidence="2">The sequence shown here is derived from an EMBL/GenBank/DDBJ whole genome shotgun (WGS) entry which is preliminary data.</text>
</comment>
<sequence>MGLLLPPTVHLFHQTCASTLPPVFALLLKRVPQGSKRECRRTMPAIFGNHSDLSYPQRSPVISSNTHGSKAVLAQPKMGRCIGPSSRSRAEISRHQSHTISHN</sequence>
<dbReference type="AlphaFoldDB" id="A0AAN8AGZ4"/>
<evidence type="ECO:0000313" key="3">
    <source>
        <dbReference type="Proteomes" id="UP001346869"/>
    </source>
</evidence>
<organism evidence="2 3">
    <name type="scientific">Eleginops maclovinus</name>
    <name type="common">Patagonian blennie</name>
    <name type="synonym">Eleginus maclovinus</name>
    <dbReference type="NCBI Taxonomy" id="56733"/>
    <lineage>
        <taxon>Eukaryota</taxon>
        <taxon>Metazoa</taxon>
        <taxon>Chordata</taxon>
        <taxon>Craniata</taxon>
        <taxon>Vertebrata</taxon>
        <taxon>Euteleostomi</taxon>
        <taxon>Actinopterygii</taxon>
        <taxon>Neopterygii</taxon>
        <taxon>Teleostei</taxon>
        <taxon>Neoteleostei</taxon>
        <taxon>Acanthomorphata</taxon>
        <taxon>Eupercaria</taxon>
        <taxon>Perciformes</taxon>
        <taxon>Notothenioidei</taxon>
        <taxon>Eleginopidae</taxon>
        <taxon>Eleginops</taxon>
    </lineage>
</organism>
<keyword evidence="3" id="KW-1185">Reference proteome</keyword>